<evidence type="ECO:0000256" key="4">
    <source>
        <dbReference type="ARBA" id="ARBA00023136"/>
    </source>
</evidence>
<dbReference type="AlphaFoldDB" id="A0A438EDP6"/>
<evidence type="ECO:0000256" key="5">
    <source>
        <dbReference type="ARBA" id="ARBA00023186"/>
    </source>
</evidence>
<dbReference type="Proteomes" id="UP000288805">
    <property type="component" value="Unassembled WGS sequence"/>
</dbReference>
<evidence type="ECO:0000256" key="6">
    <source>
        <dbReference type="SAM" id="MobiDB-lite"/>
    </source>
</evidence>
<dbReference type="GO" id="GO:0016020">
    <property type="term" value="C:membrane"/>
    <property type="evidence" value="ECO:0007669"/>
    <property type="project" value="UniProtKB-SubCell"/>
</dbReference>
<sequence length="340" mass="38764">MDRAASLLRKGTQRGPDGPDLKSDTYVISPNTWCSGYENTFSIGAGKKNRRPYSMARGHPLVGSHLPSDDLSLMAIYCDEDDCYDLLGNQESLLQAVIEIVVTQIKRSGIQKAVCEIANAYEGTDFLIADSERRGTREQYDYAIAHPEEVFYNAARYYHAYYGHKTVRNLHHWIPCCPCGSSFSSLCISISKSVDKAVDMVKKTPAYKNRLWALELERTGGVINVFWQEMEEELSKELELQIKGAEKPSIWELIGVRFVLLPYTIGKDYLSILCSSRYYYGMDFGSGDTRVSLNLVPELLLCVCLSDESTKEDLLQRRLWEKSNLEKYLAELRKDSKRRR</sequence>
<evidence type="ECO:0000256" key="3">
    <source>
        <dbReference type="ARBA" id="ARBA00022989"/>
    </source>
</evidence>
<reference evidence="7 8" key="1">
    <citation type="journal article" date="2018" name="PLoS Genet.">
        <title>Population sequencing reveals clonal diversity and ancestral inbreeding in the grapevine cultivar Chardonnay.</title>
        <authorList>
            <person name="Roach M.J."/>
            <person name="Johnson D.L."/>
            <person name="Bohlmann J."/>
            <person name="van Vuuren H.J."/>
            <person name="Jones S.J."/>
            <person name="Pretorius I.S."/>
            <person name="Schmidt S.A."/>
            <person name="Borneman A.R."/>
        </authorList>
    </citation>
    <scope>NUCLEOTIDE SEQUENCE [LARGE SCALE GENOMIC DNA]</scope>
    <source>
        <strain evidence="8">cv. Chardonnay</strain>
        <tissue evidence="7">Leaf</tissue>
    </source>
</reference>
<keyword evidence="2" id="KW-0812">Transmembrane</keyword>
<evidence type="ECO:0000256" key="2">
    <source>
        <dbReference type="ARBA" id="ARBA00022692"/>
    </source>
</evidence>
<protein>
    <submittedName>
        <fullName evidence="7">Chaperone protein dnaJ 50</fullName>
    </submittedName>
</protein>
<feature type="region of interest" description="Disordered" evidence="6">
    <location>
        <begin position="1"/>
        <end position="22"/>
    </location>
</feature>
<gene>
    <name evidence="7" type="primary">C50_0</name>
    <name evidence="7" type="ORF">CK203_068709</name>
</gene>
<organism evidence="7 8">
    <name type="scientific">Vitis vinifera</name>
    <name type="common">Grape</name>
    <dbReference type="NCBI Taxonomy" id="29760"/>
    <lineage>
        <taxon>Eukaryota</taxon>
        <taxon>Viridiplantae</taxon>
        <taxon>Streptophyta</taxon>
        <taxon>Embryophyta</taxon>
        <taxon>Tracheophyta</taxon>
        <taxon>Spermatophyta</taxon>
        <taxon>Magnoliopsida</taxon>
        <taxon>eudicotyledons</taxon>
        <taxon>Gunneridae</taxon>
        <taxon>Pentapetalae</taxon>
        <taxon>rosids</taxon>
        <taxon>Vitales</taxon>
        <taxon>Vitaceae</taxon>
        <taxon>Viteae</taxon>
        <taxon>Vitis</taxon>
    </lineage>
</organism>
<evidence type="ECO:0000256" key="1">
    <source>
        <dbReference type="ARBA" id="ARBA00004370"/>
    </source>
</evidence>
<evidence type="ECO:0000313" key="7">
    <source>
        <dbReference type="EMBL" id="RVW45925.1"/>
    </source>
</evidence>
<dbReference type="InterPro" id="IPR044632">
    <property type="entry name" value="DNAJC25-like"/>
</dbReference>
<keyword evidence="3" id="KW-1133">Transmembrane helix</keyword>
<proteinExistence type="predicted"/>
<comment type="subcellular location">
    <subcellularLocation>
        <location evidence="1">Membrane</location>
    </subcellularLocation>
</comment>
<dbReference type="GO" id="GO:0006457">
    <property type="term" value="P:protein folding"/>
    <property type="evidence" value="ECO:0007669"/>
    <property type="project" value="InterPro"/>
</dbReference>
<comment type="caution">
    <text evidence="7">The sequence shown here is derived from an EMBL/GenBank/DDBJ whole genome shotgun (WGS) entry which is preliminary data.</text>
</comment>
<accession>A0A438EDP6</accession>
<keyword evidence="5" id="KW-0143">Chaperone</keyword>
<dbReference type="PANTHER" id="PTHR44176:SF1">
    <property type="entry name" value="DNAJ HOMOLOG SUBFAMILY C MEMBER 25"/>
    <property type="match status" value="1"/>
</dbReference>
<evidence type="ECO:0000313" key="8">
    <source>
        <dbReference type="Proteomes" id="UP000288805"/>
    </source>
</evidence>
<keyword evidence="4" id="KW-0472">Membrane</keyword>
<name>A0A438EDP6_VITVI</name>
<dbReference type="EMBL" id="QGNW01001308">
    <property type="protein sequence ID" value="RVW45925.1"/>
    <property type="molecule type" value="Genomic_DNA"/>
</dbReference>
<dbReference type="PANTHER" id="PTHR44176">
    <property type="entry name" value="DNAJ HOMOLOG SUBFAMILY C MEMBER 25"/>
    <property type="match status" value="1"/>
</dbReference>